<evidence type="ECO:0000313" key="1">
    <source>
        <dbReference type="EMBL" id="NIC06158.1"/>
    </source>
</evidence>
<name>A0ABX0PVU6_9GAMM</name>
<gene>
    <name evidence="1" type="ORF">HBJ55_12035</name>
</gene>
<dbReference type="Proteomes" id="UP001318321">
    <property type="component" value="Unassembled WGS sequence"/>
</dbReference>
<reference evidence="1 2" key="1">
    <citation type="submission" date="2020-03" db="EMBL/GenBank/DDBJ databases">
        <title>Identification of Halomonas strains.</title>
        <authorList>
            <person name="Xiao Z."/>
            <person name="Dong F."/>
            <person name="Wang Z."/>
            <person name="Zhao J.-Y."/>
        </authorList>
    </citation>
    <scope>NUCLEOTIDE SEQUENCE [LARGE SCALE GENOMIC DNA]</scope>
    <source>
        <strain evidence="1 2">DX6</strain>
    </source>
</reference>
<proteinExistence type="predicted"/>
<dbReference type="EMBL" id="JAAQTO010000030">
    <property type="protein sequence ID" value="NIC06158.1"/>
    <property type="molecule type" value="Genomic_DNA"/>
</dbReference>
<protein>
    <submittedName>
        <fullName evidence="1">Uncharacterized protein</fullName>
    </submittedName>
</protein>
<accession>A0ABX0PVU6</accession>
<evidence type="ECO:0000313" key="2">
    <source>
        <dbReference type="Proteomes" id="UP001318321"/>
    </source>
</evidence>
<sequence>MEYQRARLQYQFNKLRPIREGVYPQYGGNTEFELFSFFEICYHLKDWVKYSPEYSSLSNIEKFIENSPALRICADICNRLKHCKLTKKPRSKSELGIFQLKSTTTIFPYPGGALESLDEAKIVTERGEECCFTLASECMAEWERYFKESGV</sequence>
<comment type="caution">
    <text evidence="1">The sequence shown here is derived from an EMBL/GenBank/DDBJ whole genome shotgun (WGS) entry which is preliminary data.</text>
</comment>
<organism evidence="1 2">
    <name type="scientific">Billgrantia bachuensis</name>
    <dbReference type="NCBI Taxonomy" id="2717286"/>
    <lineage>
        <taxon>Bacteria</taxon>
        <taxon>Pseudomonadati</taxon>
        <taxon>Pseudomonadota</taxon>
        <taxon>Gammaproteobacteria</taxon>
        <taxon>Oceanospirillales</taxon>
        <taxon>Halomonadaceae</taxon>
        <taxon>Billgrantia</taxon>
    </lineage>
</organism>
<dbReference type="RefSeq" id="WP_167114848.1">
    <property type="nucleotide sequence ID" value="NZ_JAAQTO010000030.1"/>
</dbReference>
<keyword evidence="2" id="KW-1185">Reference proteome</keyword>